<sequence>MTPFPNEFIVPLIHIEETNSTNSYLQACINESRPEEFTTVVANFQTAGRGQRGNSWESERGSNLLFSFVLYPEFLEARRQFFISQIVSLAIKEALECHTTDISIKWPNDIYWKNKKICGILIENDLMGKYINQSIAGIGININQQTFVSPAPNPVSLKQITNKEYSLSDVLDSIMQRVKAYYQLLRQGDTELISQRYEQALFRKDGMHRYRDRQGEFTAQIVRVESEGRLILKDETQIERGYMFKEVEYLLK</sequence>
<keyword evidence="4" id="KW-1185">Reference proteome</keyword>
<dbReference type="Pfam" id="PF03099">
    <property type="entry name" value="BPL_LplA_LipB"/>
    <property type="match status" value="1"/>
</dbReference>
<evidence type="ECO:0000256" key="1">
    <source>
        <dbReference type="ARBA" id="ARBA00022598"/>
    </source>
</evidence>
<evidence type="ECO:0000313" key="3">
    <source>
        <dbReference type="EMBL" id="MBB4045943.1"/>
    </source>
</evidence>
<dbReference type="PROSITE" id="PS51733">
    <property type="entry name" value="BPL_LPL_CATALYTIC"/>
    <property type="match status" value="1"/>
</dbReference>
<evidence type="ECO:0000259" key="2">
    <source>
        <dbReference type="PROSITE" id="PS51733"/>
    </source>
</evidence>
<dbReference type="EMBL" id="JACIER010000020">
    <property type="protein sequence ID" value="MBB4045943.1"/>
    <property type="molecule type" value="Genomic_DNA"/>
</dbReference>
<dbReference type="SUPFAM" id="SSF55681">
    <property type="entry name" value="Class II aaRS and biotin synthetases"/>
    <property type="match status" value="1"/>
</dbReference>
<dbReference type="InterPro" id="IPR045864">
    <property type="entry name" value="aa-tRNA-synth_II/BPL/LPL"/>
</dbReference>
<protein>
    <submittedName>
        <fullName evidence="3">BirA family biotin operon repressor/biotin-[acetyl-CoA-carboxylase] ligase</fullName>
        <ecNumber evidence="3">6.3.4.15</ecNumber>
    </submittedName>
</protein>
<dbReference type="InterPro" id="IPR004408">
    <property type="entry name" value="Biotin_CoA_COase_ligase"/>
</dbReference>
<dbReference type="PANTHER" id="PTHR12835:SF5">
    <property type="entry name" value="BIOTIN--PROTEIN LIGASE"/>
    <property type="match status" value="1"/>
</dbReference>
<dbReference type="InterPro" id="IPR004143">
    <property type="entry name" value="BPL_LPL_catalytic"/>
</dbReference>
<dbReference type="Gene3D" id="3.30.930.10">
    <property type="entry name" value="Bira Bifunctional Protein, Domain 2"/>
    <property type="match status" value="1"/>
</dbReference>
<accession>A0A840DBF4</accession>
<dbReference type="AlphaFoldDB" id="A0A840DBF4"/>
<dbReference type="GO" id="GO:0004077">
    <property type="term" value="F:biotin--[biotin carboxyl-carrier protein] ligase activity"/>
    <property type="evidence" value="ECO:0007669"/>
    <property type="project" value="UniProtKB-EC"/>
</dbReference>
<dbReference type="EC" id="6.3.4.15" evidence="3"/>
<dbReference type="RefSeq" id="WP_044164899.1">
    <property type="nucleotide sequence ID" value="NZ_JACIER010000020.1"/>
</dbReference>
<name>A0A840DBF4_9BACE</name>
<dbReference type="GO" id="GO:0005737">
    <property type="term" value="C:cytoplasm"/>
    <property type="evidence" value="ECO:0007669"/>
    <property type="project" value="TreeGrafter"/>
</dbReference>
<dbReference type="Proteomes" id="UP000560658">
    <property type="component" value="Unassembled WGS sequence"/>
</dbReference>
<reference evidence="3" key="1">
    <citation type="submission" date="2020-08" db="EMBL/GenBank/DDBJ databases">
        <title>Genomic Encyclopedia of Type Strains, Phase IV (KMG-IV): sequencing the most valuable type-strain genomes for metagenomic binning, comparative biology and taxonomic classification.</title>
        <authorList>
            <person name="Goeker M."/>
        </authorList>
    </citation>
    <scope>NUCLEOTIDE SEQUENCE [LARGE SCALE GENOMIC DNA]</scope>
    <source>
        <strain evidence="3">DSM 105720</strain>
    </source>
</reference>
<dbReference type="PANTHER" id="PTHR12835">
    <property type="entry name" value="BIOTIN PROTEIN LIGASE"/>
    <property type="match status" value="1"/>
</dbReference>
<organism evidence="3 4">
    <name type="scientific">Bacteroides reticulotermitis</name>
    <dbReference type="NCBI Taxonomy" id="1133319"/>
    <lineage>
        <taxon>Bacteria</taxon>
        <taxon>Pseudomonadati</taxon>
        <taxon>Bacteroidota</taxon>
        <taxon>Bacteroidia</taxon>
        <taxon>Bacteroidales</taxon>
        <taxon>Bacteroidaceae</taxon>
        <taxon>Bacteroides</taxon>
    </lineage>
</organism>
<evidence type="ECO:0000313" key="4">
    <source>
        <dbReference type="Proteomes" id="UP000560658"/>
    </source>
</evidence>
<gene>
    <name evidence="3" type="ORF">GGR06_003768</name>
</gene>
<dbReference type="NCBIfam" id="TIGR00121">
    <property type="entry name" value="birA_ligase"/>
    <property type="match status" value="1"/>
</dbReference>
<keyword evidence="1 3" id="KW-0436">Ligase</keyword>
<dbReference type="CDD" id="cd16442">
    <property type="entry name" value="BPL"/>
    <property type="match status" value="1"/>
</dbReference>
<comment type="caution">
    <text evidence="3">The sequence shown here is derived from an EMBL/GenBank/DDBJ whole genome shotgun (WGS) entry which is preliminary data.</text>
</comment>
<proteinExistence type="predicted"/>
<feature type="domain" description="BPL/LPL catalytic" evidence="2">
    <location>
        <begin position="7"/>
        <end position="186"/>
    </location>
</feature>